<keyword evidence="8" id="KW-1185">Reference proteome</keyword>
<organism evidence="7 8">
    <name type="scientific">Tegillarca granosa</name>
    <name type="common">Malaysian cockle</name>
    <name type="synonym">Anadara granosa</name>
    <dbReference type="NCBI Taxonomy" id="220873"/>
    <lineage>
        <taxon>Eukaryota</taxon>
        <taxon>Metazoa</taxon>
        <taxon>Spiralia</taxon>
        <taxon>Lophotrochozoa</taxon>
        <taxon>Mollusca</taxon>
        <taxon>Bivalvia</taxon>
        <taxon>Autobranchia</taxon>
        <taxon>Pteriomorphia</taxon>
        <taxon>Arcoida</taxon>
        <taxon>Arcoidea</taxon>
        <taxon>Arcidae</taxon>
        <taxon>Tegillarca</taxon>
    </lineage>
</organism>
<sequence>MPEQSHKKKTVLVTGFGPFGDHKVNASWVAVQNLNEIGIAEDIDLVIKEIPVEYCSVQDLLPKLWETYNPHYIEHVLLLYAFILCSVLQLVIHVGVSGIASELTLEQQAHNDGYDKGDVLGKCPDQNCCVDGADNCIASELDMQCVCHDINNSGIDVKAVVSLDPGRYLCDFSYYRSLHIDKSRVAFIHVPPLNKPYSQEQLAEGLRQAILSMLKQLH</sequence>
<evidence type="ECO:0000313" key="7">
    <source>
        <dbReference type="EMBL" id="KAJ8304799.1"/>
    </source>
</evidence>
<gene>
    <name evidence="7" type="ORF">KUTeg_018382</name>
</gene>
<evidence type="ECO:0000256" key="2">
    <source>
        <dbReference type="ARBA" id="ARBA00022490"/>
    </source>
</evidence>
<dbReference type="PANTHER" id="PTHR23402">
    <property type="entry name" value="PROTEASE FAMILY C15 PYROGLUTAMYL-PEPTIDASE I-RELATED"/>
    <property type="match status" value="1"/>
</dbReference>
<evidence type="ECO:0000256" key="3">
    <source>
        <dbReference type="ARBA" id="ARBA00022670"/>
    </source>
</evidence>
<dbReference type="Pfam" id="PF01470">
    <property type="entry name" value="Peptidase_C15"/>
    <property type="match status" value="2"/>
</dbReference>
<accession>A0ABQ9EJ58</accession>
<dbReference type="EMBL" id="JARBDR010000903">
    <property type="protein sequence ID" value="KAJ8304799.1"/>
    <property type="molecule type" value="Genomic_DNA"/>
</dbReference>
<keyword evidence="6" id="KW-0472">Membrane</keyword>
<dbReference type="PANTHER" id="PTHR23402:SF1">
    <property type="entry name" value="PYROGLUTAMYL-PEPTIDASE I"/>
    <property type="match status" value="1"/>
</dbReference>
<feature type="transmembrane region" description="Helical" evidence="6">
    <location>
        <begin position="77"/>
        <end position="100"/>
    </location>
</feature>
<keyword evidence="4" id="KW-0378">Hydrolase</keyword>
<evidence type="ECO:0000256" key="6">
    <source>
        <dbReference type="SAM" id="Phobius"/>
    </source>
</evidence>
<dbReference type="InterPro" id="IPR016125">
    <property type="entry name" value="Peptidase_C15-like"/>
</dbReference>
<evidence type="ECO:0000313" key="8">
    <source>
        <dbReference type="Proteomes" id="UP001217089"/>
    </source>
</evidence>
<proteinExistence type="inferred from homology"/>
<keyword evidence="6" id="KW-0812">Transmembrane</keyword>
<evidence type="ECO:0000256" key="4">
    <source>
        <dbReference type="ARBA" id="ARBA00022801"/>
    </source>
</evidence>
<dbReference type="InterPro" id="IPR036440">
    <property type="entry name" value="Peptidase_C15-like_sf"/>
</dbReference>
<evidence type="ECO:0008006" key="9">
    <source>
        <dbReference type="Google" id="ProtNLM"/>
    </source>
</evidence>
<keyword evidence="6" id="KW-1133">Transmembrane helix</keyword>
<dbReference type="Gene3D" id="3.40.630.20">
    <property type="entry name" value="Peptidase C15, pyroglutamyl peptidase I-like"/>
    <property type="match status" value="1"/>
</dbReference>
<comment type="caution">
    <text evidence="7">The sequence shown here is derived from an EMBL/GenBank/DDBJ whole genome shotgun (WGS) entry which is preliminary data.</text>
</comment>
<keyword evidence="5" id="KW-0788">Thiol protease</keyword>
<reference evidence="7 8" key="1">
    <citation type="submission" date="2022-12" db="EMBL/GenBank/DDBJ databases">
        <title>Chromosome-level genome of Tegillarca granosa.</title>
        <authorList>
            <person name="Kim J."/>
        </authorList>
    </citation>
    <scope>NUCLEOTIDE SEQUENCE [LARGE SCALE GENOMIC DNA]</scope>
    <source>
        <strain evidence="7">Teg-2019</strain>
        <tissue evidence="7">Adductor muscle</tissue>
    </source>
</reference>
<comment type="similarity">
    <text evidence="1">Belongs to the peptidase C15 family.</text>
</comment>
<keyword evidence="2" id="KW-0963">Cytoplasm</keyword>
<keyword evidence="3" id="KW-0645">Protease</keyword>
<name>A0ABQ9EJ58_TEGGR</name>
<dbReference type="CDD" id="cd00501">
    <property type="entry name" value="Peptidase_C15"/>
    <property type="match status" value="1"/>
</dbReference>
<dbReference type="PIRSF" id="PIRSF015592">
    <property type="entry name" value="Prld-crbxl_pptds"/>
    <property type="match status" value="1"/>
</dbReference>
<protein>
    <recommendedName>
        <fullName evidence="9">Pyroglutamyl-peptidase I</fullName>
    </recommendedName>
</protein>
<dbReference type="SUPFAM" id="SSF53182">
    <property type="entry name" value="Pyrrolidone carboxyl peptidase (pyroglutamate aminopeptidase)"/>
    <property type="match status" value="1"/>
</dbReference>
<evidence type="ECO:0000256" key="1">
    <source>
        <dbReference type="ARBA" id="ARBA00006641"/>
    </source>
</evidence>
<dbReference type="InterPro" id="IPR000816">
    <property type="entry name" value="Peptidase_C15"/>
</dbReference>
<dbReference type="Proteomes" id="UP001217089">
    <property type="component" value="Unassembled WGS sequence"/>
</dbReference>
<evidence type="ECO:0000256" key="5">
    <source>
        <dbReference type="ARBA" id="ARBA00022807"/>
    </source>
</evidence>